<evidence type="ECO:0008006" key="4">
    <source>
        <dbReference type="Google" id="ProtNLM"/>
    </source>
</evidence>
<dbReference type="PANTHER" id="PTHR33099:SF7">
    <property type="entry name" value="MYND-TYPE DOMAIN-CONTAINING PROTEIN"/>
    <property type="match status" value="1"/>
</dbReference>
<protein>
    <recommendedName>
        <fullName evidence="4">Fe2OG dioxygenase domain-containing protein</fullName>
    </recommendedName>
</protein>
<evidence type="ECO:0000313" key="3">
    <source>
        <dbReference type="Proteomes" id="UP001305779"/>
    </source>
</evidence>
<name>A0ABR0EZ37_ZASCE</name>
<feature type="compositionally biased region" description="Acidic residues" evidence="1">
    <location>
        <begin position="503"/>
        <end position="526"/>
    </location>
</feature>
<organism evidence="2 3">
    <name type="scientific">Zasmidium cellare</name>
    <name type="common">Wine cellar mold</name>
    <name type="synonym">Racodium cellare</name>
    <dbReference type="NCBI Taxonomy" id="395010"/>
    <lineage>
        <taxon>Eukaryota</taxon>
        <taxon>Fungi</taxon>
        <taxon>Dikarya</taxon>
        <taxon>Ascomycota</taxon>
        <taxon>Pezizomycotina</taxon>
        <taxon>Dothideomycetes</taxon>
        <taxon>Dothideomycetidae</taxon>
        <taxon>Mycosphaerellales</taxon>
        <taxon>Mycosphaerellaceae</taxon>
        <taxon>Zasmidium</taxon>
    </lineage>
</organism>
<sequence>MADQAQVPAIDDQSSKAAAKAQAKADRAAAKEAAKAERKRQRDEKEKEYALEQQKLLKDLKLSVKAHARMATFACGGSVSFKTKTATVEDGIEPVDIRFGENGKGLVLTLPLNNASSKELGALVKACQPATFGRGNEEVHDEDYRKAGKLDRTAFATTFCPYEAGIIDVVSQLLVPQAKHDKHHCSIKAELYKLNVYSAPSGKFKNLTTLAGGQLAVRNAGKELLFDWSASANKKDGKTSVKWAAFYSDCEHEVYEVTSGHRITLTYNLYVTRGLGHLAGTTSRLNPTQLPLYDTLKTALDSPGFLRHGRVLAIWLNHSYAHTNTHLNFLPSSLKGADMSLYETARALGLWCKLGPIITTDWGYDDESSHRFDDEFSGFNDCDSFGGNLDPEGGAGFGYSLPEGMVTWVNPFPKKKGKGPVAETEAEKLKEAQMAYMTYGNEPGIDIWYSRAVMLIRVPPFRLRGSENPKNFWSRIRDDWAEDDEYYDFDDCEDYEGYHGYTEDEDDEDDSGEEESDEDMDDVEEK</sequence>
<reference evidence="2 3" key="1">
    <citation type="journal article" date="2023" name="G3 (Bethesda)">
        <title>A chromosome-level genome assembly of Zasmidium syzygii isolated from banana leaves.</title>
        <authorList>
            <person name="van Westerhoven A.C."/>
            <person name="Mehrabi R."/>
            <person name="Talebi R."/>
            <person name="Steentjes M.B.F."/>
            <person name="Corcolon B."/>
            <person name="Chong P.A."/>
            <person name="Kema G.H.J."/>
            <person name="Seidl M.F."/>
        </authorList>
    </citation>
    <scope>NUCLEOTIDE SEQUENCE [LARGE SCALE GENOMIC DNA]</scope>
    <source>
        <strain evidence="2 3">P124</strain>
    </source>
</reference>
<feature type="region of interest" description="Disordered" evidence="1">
    <location>
        <begin position="491"/>
        <end position="526"/>
    </location>
</feature>
<feature type="region of interest" description="Disordered" evidence="1">
    <location>
        <begin position="1"/>
        <end position="47"/>
    </location>
</feature>
<dbReference type="Proteomes" id="UP001305779">
    <property type="component" value="Unassembled WGS sequence"/>
</dbReference>
<keyword evidence="3" id="KW-1185">Reference proteome</keyword>
<accession>A0ABR0EZ37</accession>
<feature type="compositionally biased region" description="Basic and acidic residues" evidence="1">
    <location>
        <begin position="23"/>
        <end position="47"/>
    </location>
</feature>
<dbReference type="EMBL" id="JAXOVC010000001">
    <property type="protein sequence ID" value="KAK4506478.1"/>
    <property type="molecule type" value="Genomic_DNA"/>
</dbReference>
<dbReference type="PANTHER" id="PTHR33099">
    <property type="entry name" value="FE2OG DIOXYGENASE DOMAIN-CONTAINING PROTEIN"/>
    <property type="match status" value="1"/>
</dbReference>
<evidence type="ECO:0000256" key="1">
    <source>
        <dbReference type="SAM" id="MobiDB-lite"/>
    </source>
</evidence>
<proteinExistence type="predicted"/>
<evidence type="ECO:0000313" key="2">
    <source>
        <dbReference type="EMBL" id="KAK4506478.1"/>
    </source>
</evidence>
<comment type="caution">
    <text evidence="2">The sequence shown here is derived from an EMBL/GenBank/DDBJ whole genome shotgun (WGS) entry which is preliminary data.</text>
</comment>
<gene>
    <name evidence="2" type="ORF">PRZ48_000210</name>
</gene>